<evidence type="ECO:0000256" key="2">
    <source>
        <dbReference type="ARBA" id="ARBA00006670"/>
    </source>
</evidence>
<feature type="transmembrane region" description="Helical" evidence="8">
    <location>
        <begin position="188"/>
        <end position="207"/>
    </location>
</feature>
<keyword evidence="9" id="KW-1185">Reference proteome</keyword>
<feature type="transmembrane region" description="Helical" evidence="8">
    <location>
        <begin position="370"/>
        <end position="391"/>
    </location>
</feature>
<dbReference type="NCBIfam" id="NF037982">
    <property type="entry name" value="Nramp_1"/>
    <property type="match status" value="1"/>
</dbReference>
<keyword evidence="3" id="KW-0813">Transport</keyword>
<comment type="subcellular location">
    <subcellularLocation>
        <location evidence="1">Membrane</location>
        <topology evidence="1">Multi-pass membrane protein</topology>
    </subcellularLocation>
</comment>
<feature type="transmembrane region" description="Helical" evidence="8">
    <location>
        <begin position="260"/>
        <end position="279"/>
    </location>
</feature>
<protein>
    <submittedName>
        <fullName evidence="10">Protein Malvolio isoform X3</fullName>
    </submittedName>
</protein>
<organism evidence="9 10">
    <name type="scientific">Cephus cinctus</name>
    <name type="common">Wheat stem sawfly</name>
    <dbReference type="NCBI Taxonomy" id="211228"/>
    <lineage>
        <taxon>Eukaryota</taxon>
        <taxon>Metazoa</taxon>
        <taxon>Ecdysozoa</taxon>
        <taxon>Arthropoda</taxon>
        <taxon>Hexapoda</taxon>
        <taxon>Insecta</taxon>
        <taxon>Pterygota</taxon>
        <taxon>Neoptera</taxon>
        <taxon>Endopterygota</taxon>
        <taxon>Hymenoptera</taxon>
        <taxon>Cephoidea</taxon>
        <taxon>Cephidae</taxon>
        <taxon>Cephus</taxon>
    </lineage>
</organism>
<dbReference type="Proteomes" id="UP000694920">
    <property type="component" value="Unplaced"/>
</dbReference>
<dbReference type="CTD" id="42490"/>
<feature type="compositionally biased region" description="Basic and acidic residues" evidence="7">
    <location>
        <begin position="21"/>
        <end position="31"/>
    </location>
</feature>
<feature type="transmembrane region" description="Helical" evidence="8">
    <location>
        <begin position="155"/>
        <end position="182"/>
    </location>
</feature>
<sequence length="533" mass="60280">MIMKNLSSTSNMQDNTAYESDELHNGTRKEQSSTQRLQNERTVNESSILSPNSNQTYFADERIIIPNVDTTWFSFRKLWAFTGPGFLMSIAYLDPGNIESDLQSGVVAKYKLLWVLMSATILGLIMQRLSARLGVVTGLHLAEMCYRQYKKAPRLILWIMIEIAIIGSDMQEVIGTAIAIYLLSNKMVPLWGGVLITVIDTFTFLFLDKYGLRKLEFFFGFLITIMAVTFGYEYIVSAPPQDEVVKGMFTPWCKDCDNRALLQAVGIVGAVIMPHNLYLHSALVKSRDIDRKEPSKIREANMYYFVEACIALFVSFLINVFVVAVFADGLYQKKNEDVYAVCEAHNYTLGMETFTNDNNTFDADLYKGGIYLGCQFGAAAMYIWAVGILAAGQSSTMTGTYAGQFAMEGFLNLQWARWKRVLFTRTIAIVPTFMIAFFAHIDDLSGMNDLLNAVMSLQLPFATLPTIAFTSSPQIMGEFKNGFLSRNTSVDRWTQTSVYPIMLLILEQIRHLPFKMAYMGVLQIFLRTDCYQM</sequence>
<dbReference type="GeneID" id="107275034"/>
<feature type="transmembrane region" description="Helical" evidence="8">
    <location>
        <begin position="219"/>
        <end position="240"/>
    </location>
</feature>
<dbReference type="GO" id="GO:0005381">
    <property type="term" value="F:iron ion transmembrane transporter activity"/>
    <property type="evidence" value="ECO:0007669"/>
    <property type="project" value="TreeGrafter"/>
</dbReference>
<dbReference type="NCBIfam" id="TIGR01197">
    <property type="entry name" value="nramp"/>
    <property type="match status" value="1"/>
</dbReference>
<evidence type="ECO:0000256" key="4">
    <source>
        <dbReference type="ARBA" id="ARBA00022692"/>
    </source>
</evidence>
<accession>A0AAJ7VWI0</accession>
<gene>
    <name evidence="10" type="primary">LOC107275034</name>
</gene>
<proteinExistence type="inferred from homology"/>
<feature type="transmembrane region" description="Helical" evidence="8">
    <location>
        <begin position="300"/>
        <end position="327"/>
    </location>
</feature>
<dbReference type="GO" id="GO:0005886">
    <property type="term" value="C:plasma membrane"/>
    <property type="evidence" value="ECO:0007669"/>
    <property type="project" value="TreeGrafter"/>
</dbReference>
<dbReference type="PANTHER" id="PTHR11706">
    <property type="entry name" value="SOLUTE CARRIER PROTEIN FAMILY 11 MEMBER"/>
    <property type="match status" value="1"/>
</dbReference>
<dbReference type="InterPro" id="IPR001046">
    <property type="entry name" value="NRAMP_fam"/>
</dbReference>
<dbReference type="GO" id="GO:0015086">
    <property type="term" value="F:cadmium ion transmembrane transporter activity"/>
    <property type="evidence" value="ECO:0007669"/>
    <property type="project" value="TreeGrafter"/>
</dbReference>
<dbReference type="HAMAP" id="MF_00221">
    <property type="entry name" value="NRAMP"/>
    <property type="match status" value="1"/>
</dbReference>
<comment type="similarity">
    <text evidence="2">Belongs to the NRAMP family.</text>
</comment>
<keyword evidence="4 8" id="KW-0812">Transmembrane</keyword>
<dbReference type="GO" id="GO:0010008">
    <property type="term" value="C:endosome membrane"/>
    <property type="evidence" value="ECO:0007669"/>
    <property type="project" value="TreeGrafter"/>
</dbReference>
<dbReference type="PRINTS" id="PR00447">
    <property type="entry name" value="NATRESASSCMP"/>
</dbReference>
<evidence type="ECO:0000256" key="6">
    <source>
        <dbReference type="ARBA" id="ARBA00023136"/>
    </source>
</evidence>
<evidence type="ECO:0000256" key="8">
    <source>
        <dbReference type="SAM" id="Phobius"/>
    </source>
</evidence>
<evidence type="ECO:0000256" key="3">
    <source>
        <dbReference type="ARBA" id="ARBA00022448"/>
    </source>
</evidence>
<evidence type="ECO:0000256" key="5">
    <source>
        <dbReference type="ARBA" id="ARBA00022989"/>
    </source>
</evidence>
<evidence type="ECO:0000256" key="7">
    <source>
        <dbReference type="SAM" id="MobiDB-lite"/>
    </source>
</evidence>
<feature type="transmembrane region" description="Helical" evidence="8">
    <location>
        <begin position="422"/>
        <end position="441"/>
    </location>
</feature>
<dbReference type="RefSeq" id="XP_024935808.1">
    <property type="nucleotide sequence ID" value="XM_025080040.1"/>
</dbReference>
<keyword evidence="6 8" id="KW-0472">Membrane</keyword>
<feature type="compositionally biased region" description="Polar residues" evidence="7">
    <location>
        <begin position="1"/>
        <end position="18"/>
    </location>
</feature>
<evidence type="ECO:0000256" key="1">
    <source>
        <dbReference type="ARBA" id="ARBA00004141"/>
    </source>
</evidence>
<dbReference type="GO" id="GO:0005384">
    <property type="term" value="F:manganese ion transmembrane transporter activity"/>
    <property type="evidence" value="ECO:0007669"/>
    <property type="project" value="TreeGrafter"/>
</dbReference>
<feature type="region of interest" description="Disordered" evidence="7">
    <location>
        <begin position="1"/>
        <end position="48"/>
    </location>
</feature>
<dbReference type="PANTHER" id="PTHR11706:SF33">
    <property type="entry name" value="NATURAL RESISTANCE-ASSOCIATED MACROPHAGE PROTEIN 2"/>
    <property type="match status" value="1"/>
</dbReference>
<name>A0AAJ7VWI0_CEPCN</name>
<evidence type="ECO:0000313" key="9">
    <source>
        <dbReference type="Proteomes" id="UP000694920"/>
    </source>
</evidence>
<evidence type="ECO:0000313" key="10">
    <source>
        <dbReference type="RefSeq" id="XP_024935808.1"/>
    </source>
</evidence>
<dbReference type="Pfam" id="PF01566">
    <property type="entry name" value="Nramp"/>
    <property type="match status" value="1"/>
</dbReference>
<keyword evidence="5 8" id="KW-1133">Transmembrane helix</keyword>
<feature type="transmembrane region" description="Helical" evidence="8">
    <location>
        <begin position="453"/>
        <end position="470"/>
    </location>
</feature>
<dbReference type="AlphaFoldDB" id="A0AAJ7VWI0"/>
<reference evidence="10" key="1">
    <citation type="submission" date="2025-08" db="UniProtKB">
        <authorList>
            <consortium name="RefSeq"/>
        </authorList>
    </citation>
    <scope>IDENTIFICATION</scope>
</reference>